<proteinExistence type="predicted"/>
<dbReference type="SUPFAM" id="SSF55729">
    <property type="entry name" value="Acyl-CoA N-acyltransferases (Nat)"/>
    <property type="match status" value="1"/>
</dbReference>
<gene>
    <name evidence="2" type="ORF">T23_07560</name>
</gene>
<dbReference type="EMBL" id="AP028127">
    <property type="protein sequence ID" value="BEH90654.1"/>
    <property type="molecule type" value="Genomic_DNA"/>
</dbReference>
<dbReference type="Pfam" id="PF12746">
    <property type="entry name" value="GNAT_acetyltran"/>
    <property type="match status" value="1"/>
</dbReference>
<evidence type="ECO:0000313" key="3">
    <source>
        <dbReference type="Proteomes" id="UP001432099"/>
    </source>
</evidence>
<dbReference type="InterPro" id="IPR027365">
    <property type="entry name" value="GNAT_acetyltra_YdfB-like"/>
</dbReference>
<evidence type="ECO:0000313" key="2">
    <source>
        <dbReference type="EMBL" id="BEH90654.1"/>
    </source>
</evidence>
<keyword evidence="3" id="KW-1185">Reference proteome</keyword>
<protein>
    <submittedName>
        <fullName evidence="2">N-acetyltransferase</fullName>
    </submittedName>
</protein>
<dbReference type="PROSITE" id="PS51186">
    <property type="entry name" value="GNAT"/>
    <property type="match status" value="1"/>
</dbReference>
<dbReference type="Gene3D" id="3.40.630.30">
    <property type="match status" value="1"/>
</dbReference>
<accession>A0ABN6Z9W5</accession>
<name>A0ABN6Z9W5_9FIRM</name>
<evidence type="ECO:0000259" key="1">
    <source>
        <dbReference type="PROSITE" id="PS51186"/>
    </source>
</evidence>
<dbReference type="InterPro" id="IPR016181">
    <property type="entry name" value="Acyl_CoA_acyltransferase"/>
</dbReference>
<feature type="domain" description="N-acetyltransferase" evidence="1">
    <location>
        <begin position="130"/>
        <end position="267"/>
    </location>
</feature>
<dbReference type="Proteomes" id="UP001432099">
    <property type="component" value="Chromosome"/>
</dbReference>
<organism evidence="2 3">
    <name type="scientific">Turicibacter faecis</name>
    <dbReference type="NCBI Taxonomy" id="2963365"/>
    <lineage>
        <taxon>Bacteria</taxon>
        <taxon>Bacillati</taxon>
        <taxon>Bacillota</taxon>
        <taxon>Erysipelotrichia</taxon>
        <taxon>Erysipelotrichales</taxon>
        <taxon>Turicibacteraceae</taxon>
        <taxon>Turicibacter</taxon>
    </lineage>
</organism>
<sequence>MIRKLMEKDREAVLTFLREEPLLNLFQIGDIRNYGFNSSIQTVYGYFDTNHQLTGVLLRYRQHYLPYFKEEGEVCQSFLDVIKTDPAAQMISGDERLVRPFYRCFNEVEKEMTFLCELIDGTHLPSNELVGVKRATVADAPRIATLIQMIVEFHSDSANVQNIRQKIKDESGRIYYIENEHKEVISVAQSTAENEESAMIVGVATHPLYRRRGFMTQTLSKLCYDLLAEQKRVCLFYDNEAAGRIYHRLGFKTMGTWVMLRRVQQTR</sequence>
<dbReference type="RefSeq" id="WP_262951143.1">
    <property type="nucleotide sequence ID" value="NZ_AP028127.1"/>
</dbReference>
<dbReference type="InterPro" id="IPR000182">
    <property type="entry name" value="GNAT_dom"/>
</dbReference>
<reference evidence="2" key="1">
    <citation type="journal article" date="2024" name="Int. J. Syst. Evol. Microbiol.">
        <title>Turicibacter faecis sp. nov., isolated from faeces of heart failure mouse model.</title>
        <authorList>
            <person name="Imamura Y."/>
            <person name="Motooka D."/>
            <person name="Nakajima Y."/>
            <person name="Ito S."/>
            <person name="Kitakaze M."/>
            <person name="Iida T."/>
            <person name="Nakamura S."/>
        </authorList>
    </citation>
    <scope>NUCLEOTIDE SEQUENCE</scope>
    <source>
        <strain evidence="2">TC023</strain>
    </source>
</reference>